<accession>A0A4Y2IYL1</accession>
<organism evidence="1 2">
    <name type="scientific">Araneus ventricosus</name>
    <name type="common">Orbweaver spider</name>
    <name type="synonym">Epeira ventricosa</name>
    <dbReference type="NCBI Taxonomy" id="182803"/>
    <lineage>
        <taxon>Eukaryota</taxon>
        <taxon>Metazoa</taxon>
        <taxon>Ecdysozoa</taxon>
        <taxon>Arthropoda</taxon>
        <taxon>Chelicerata</taxon>
        <taxon>Arachnida</taxon>
        <taxon>Araneae</taxon>
        <taxon>Araneomorphae</taxon>
        <taxon>Entelegynae</taxon>
        <taxon>Araneoidea</taxon>
        <taxon>Araneidae</taxon>
        <taxon>Araneus</taxon>
    </lineage>
</organism>
<sequence>AQLSDEGPRLFTSLSNISVTYDLSKVTDHHHLQFSVAKNVVSHLTADFLNGGPF</sequence>
<keyword evidence="2" id="KW-1185">Reference proteome</keyword>
<comment type="caution">
    <text evidence="1">The sequence shown here is derived from an EMBL/GenBank/DDBJ whole genome shotgun (WGS) entry which is preliminary data.</text>
</comment>
<gene>
    <name evidence="1" type="ORF">AVEN_225683_1</name>
</gene>
<name>A0A4Y2IYL1_ARAVE</name>
<dbReference type="AlphaFoldDB" id="A0A4Y2IYL1"/>
<protein>
    <submittedName>
        <fullName evidence="1">Uncharacterized protein</fullName>
    </submittedName>
</protein>
<feature type="non-terminal residue" evidence="1">
    <location>
        <position position="1"/>
    </location>
</feature>
<evidence type="ECO:0000313" key="1">
    <source>
        <dbReference type="EMBL" id="GBM83041.1"/>
    </source>
</evidence>
<dbReference type="EMBL" id="BGPR01188027">
    <property type="protein sequence ID" value="GBM83041.1"/>
    <property type="molecule type" value="Genomic_DNA"/>
</dbReference>
<reference evidence="1 2" key="1">
    <citation type="journal article" date="2019" name="Sci. Rep.">
        <title>Orb-weaving spider Araneus ventricosus genome elucidates the spidroin gene catalogue.</title>
        <authorList>
            <person name="Kono N."/>
            <person name="Nakamura H."/>
            <person name="Ohtoshi R."/>
            <person name="Moran D.A.P."/>
            <person name="Shinohara A."/>
            <person name="Yoshida Y."/>
            <person name="Fujiwara M."/>
            <person name="Mori M."/>
            <person name="Tomita M."/>
            <person name="Arakawa K."/>
        </authorList>
    </citation>
    <scope>NUCLEOTIDE SEQUENCE [LARGE SCALE GENOMIC DNA]</scope>
</reference>
<dbReference type="Proteomes" id="UP000499080">
    <property type="component" value="Unassembled WGS sequence"/>
</dbReference>
<proteinExistence type="predicted"/>
<evidence type="ECO:0000313" key="2">
    <source>
        <dbReference type="Proteomes" id="UP000499080"/>
    </source>
</evidence>